<name>A0A5P1FNP5_ASPOF</name>
<keyword evidence="2" id="KW-0328">Glycosyltransferase</keyword>
<dbReference type="Pfam" id="PF00201">
    <property type="entry name" value="UDPGT"/>
    <property type="match status" value="1"/>
</dbReference>
<proteinExistence type="inferred from homology"/>
<evidence type="ECO:0000256" key="1">
    <source>
        <dbReference type="ARBA" id="ARBA00009995"/>
    </source>
</evidence>
<evidence type="ECO:0000256" key="3">
    <source>
        <dbReference type="ARBA" id="ARBA00022679"/>
    </source>
</evidence>
<dbReference type="GO" id="GO:0035251">
    <property type="term" value="F:UDP-glucosyltransferase activity"/>
    <property type="evidence" value="ECO:0007669"/>
    <property type="project" value="InterPro"/>
</dbReference>
<comment type="similarity">
    <text evidence="1">Belongs to the UDP-glycosyltransferase family.</text>
</comment>
<dbReference type="AlphaFoldDB" id="A0A5P1FNP5"/>
<dbReference type="PANTHER" id="PTHR48048:SF76">
    <property type="entry name" value="UDP-GLYCOSYLTRANSFERASE 708D1-LIKE"/>
    <property type="match status" value="1"/>
</dbReference>
<dbReference type="Gramene" id="ONK79343">
    <property type="protein sequence ID" value="ONK79343"/>
    <property type="gene ID" value="A4U43_C01F5400"/>
</dbReference>
<dbReference type="InterPro" id="IPR002213">
    <property type="entry name" value="UDP_glucos_trans"/>
</dbReference>
<evidence type="ECO:0000256" key="2">
    <source>
        <dbReference type="ARBA" id="ARBA00022676"/>
    </source>
</evidence>
<dbReference type="PANTHER" id="PTHR48048">
    <property type="entry name" value="GLYCOSYLTRANSFERASE"/>
    <property type="match status" value="1"/>
</dbReference>
<dbReference type="EMBL" id="CM007381">
    <property type="protein sequence ID" value="ONK79343.1"/>
    <property type="molecule type" value="Genomic_DNA"/>
</dbReference>
<accession>A0A5P1FNP5</accession>
<sequence length="168" mass="18555">MLALCAYFPTYITKNSSSIVDKIDIPGLRTIPSSSLPPPLRDPEHLFRIQFVENGQALTKADGILVNTFQALEPEALSALNAGHVAPDLPPVFAIGPLCNPLRSEKRTALSWLDEQPEDSVVYVSFGSRTAMAAEQIEELADGLERSGQRFLWVLKTKKVDKEEEQYG</sequence>
<dbReference type="Proteomes" id="UP000243459">
    <property type="component" value="Chromosome 1"/>
</dbReference>
<reference evidence="5" key="1">
    <citation type="journal article" date="2017" name="Nat. Commun.">
        <title>The asparagus genome sheds light on the origin and evolution of a young Y chromosome.</title>
        <authorList>
            <person name="Harkess A."/>
            <person name="Zhou J."/>
            <person name="Xu C."/>
            <person name="Bowers J.E."/>
            <person name="Van der Hulst R."/>
            <person name="Ayyampalayam S."/>
            <person name="Mercati F."/>
            <person name="Riccardi P."/>
            <person name="McKain M.R."/>
            <person name="Kakrana A."/>
            <person name="Tang H."/>
            <person name="Ray J."/>
            <person name="Groenendijk J."/>
            <person name="Arikit S."/>
            <person name="Mathioni S.M."/>
            <person name="Nakano M."/>
            <person name="Shan H."/>
            <person name="Telgmann-Rauber A."/>
            <person name="Kanno A."/>
            <person name="Yue Z."/>
            <person name="Chen H."/>
            <person name="Li W."/>
            <person name="Chen Y."/>
            <person name="Xu X."/>
            <person name="Zhang Y."/>
            <person name="Luo S."/>
            <person name="Chen H."/>
            <person name="Gao J."/>
            <person name="Mao Z."/>
            <person name="Pires J.C."/>
            <person name="Luo M."/>
            <person name="Kudrna D."/>
            <person name="Wing R.A."/>
            <person name="Meyers B.C."/>
            <person name="Yi K."/>
            <person name="Kong H."/>
            <person name="Lavrijsen P."/>
            <person name="Sunseri F."/>
            <person name="Falavigna A."/>
            <person name="Ye Y."/>
            <person name="Leebens-Mack J.H."/>
            <person name="Chen G."/>
        </authorList>
    </citation>
    <scope>NUCLEOTIDE SEQUENCE [LARGE SCALE GENOMIC DNA]</scope>
    <source>
        <strain evidence="5">cv. DH0086</strain>
    </source>
</reference>
<evidence type="ECO:0000313" key="4">
    <source>
        <dbReference type="EMBL" id="ONK79343.1"/>
    </source>
</evidence>
<dbReference type="OMA" id="NTCEDME"/>
<protein>
    <submittedName>
        <fullName evidence="4">Uncharacterized protein</fullName>
    </submittedName>
</protein>
<gene>
    <name evidence="4" type="ORF">A4U43_C01F5400</name>
</gene>
<keyword evidence="3" id="KW-0808">Transferase</keyword>
<keyword evidence="5" id="KW-1185">Reference proteome</keyword>
<dbReference type="Gene3D" id="3.40.50.2000">
    <property type="entry name" value="Glycogen Phosphorylase B"/>
    <property type="match status" value="2"/>
</dbReference>
<organism evidence="4 5">
    <name type="scientific">Asparagus officinalis</name>
    <name type="common">Garden asparagus</name>
    <dbReference type="NCBI Taxonomy" id="4686"/>
    <lineage>
        <taxon>Eukaryota</taxon>
        <taxon>Viridiplantae</taxon>
        <taxon>Streptophyta</taxon>
        <taxon>Embryophyta</taxon>
        <taxon>Tracheophyta</taxon>
        <taxon>Spermatophyta</taxon>
        <taxon>Magnoliopsida</taxon>
        <taxon>Liliopsida</taxon>
        <taxon>Asparagales</taxon>
        <taxon>Asparagaceae</taxon>
        <taxon>Asparagoideae</taxon>
        <taxon>Asparagus</taxon>
    </lineage>
</organism>
<dbReference type="InterPro" id="IPR050481">
    <property type="entry name" value="UDP-glycosyltransf_plant"/>
</dbReference>
<dbReference type="SUPFAM" id="SSF53756">
    <property type="entry name" value="UDP-Glycosyltransferase/glycogen phosphorylase"/>
    <property type="match status" value="1"/>
</dbReference>
<evidence type="ECO:0000313" key="5">
    <source>
        <dbReference type="Proteomes" id="UP000243459"/>
    </source>
</evidence>